<evidence type="ECO:0000313" key="2">
    <source>
        <dbReference type="Proteomes" id="UP000245720"/>
    </source>
</evidence>
<dbReference type="OrthoDB" id="9771212at2"/>
<dbReference type="AlphaFoldDB" id="A0A315XXL8"/>
<dbReference type="EMBL" id="QGDI01000008">
    <property type="protein sequence ID" value="PWJ11927.1"/>
    <property type="molecule type" value="Genomic_DNA"/>
</dbReference>
<gene>
    <name evidence="1" type="ORF">IE37_02192</name>
</gene>
<dbReference type="InterPro" id="IPR014998">
    <property type="entry name" value="DUF1848"/>
</dbReference>
<evidence type="ECO:0000313" key="1">
    <source>
        <dbReference type="EMBL" id="PWJ11927.1"/>
    </source>
</evidence>
<name>A0A315XXL8_RUMFL</name>
<comment type="caution">
    <text evidence="1">The sequence shown here is derived from an EMBL/GenBank/DDBJ whole genome shotgun (WGS) entry which is preliminary data.</text>
</comment>
<protein>
    <submittedName>
        <fullName evidence="1">Uncharacterized protein DUF1848</fullName>
    </submittedName>
</protein>
<dbReference type="Proteomes" id="UP000245720">
    <property type="component" value="Unassembled WGS sequence"/>
</dbReference>
<organism evidence="1 2">
    <name type="scientific">Ruminococcus flavefaciens</name>
    <dbReference type="NCBI Taxonomy" id="1265"/>
    <lineage>
        <taxon>Bacteria</taxon>
        <taxon>Bacillati</taxon>
        <taxon>Bacillota</taxon>
        <taxon>Clostridia</taxon>
        <taxon>Eubacteriales</taxon>
        <taxon>Oscillospiraceae</taxon>
        <taxon>Ruminococcus</taxon>
    </lineage>
</organism>
<reference evidence="1 2" key="1">
    <citation type="submission" date="2018-05" db="EMBL/GenBank/DDBJ databases">
        <title>The Hungate 1000. A catalogue of reference genomes from the rumen microbiome.</title>
        <authorList>
            <person name="Kelly W."/>
        </authorList>
    </citation>
    <scope>NUCLEOTIDE SEQUENCE [LARGE SCALE GENOMIC DNA]</scope>
    <source>
        <strain evidence="1 2">SAb67</strain>
    </source>
</reference>
<accession>A0A315XXL8</accession>
<proteinExistence type="predicted"/>
<sequence length="308" mass="35408">MIINTGMRTDIPAFYSQWFVNRIRAGFVLVRNPYRPDWITRYELDPDVVDCIAFCTKNPGPMLKHLDELNAYHQYWFVTITPYGRDIEPNVPPKEKVMQDFITLSDKVGINCVGWRYDPILIDRTYTIERHIADFEQMCRTLSGHTKVCVISFIDLYEKVKRNFPQARSVTPQERITIGRTFAEVGKQYGITIKACAEGNDLAPYGVDCTGCTTRETFETAIGSNLVVPKKKSQRAECACVLGTDIGAYDTCGHLCRYCYANYNHENVRRNMRLHDPESPFLVGNLQEGEIIHQASQESWIDMQLSFF</sequence>
<dbReference type="Pfam" id="PF08902">
    <property type="entry name" value="DUF1848"/>
    <property type="match status" value="1"/>
</dbReference>